<evidence type="ECO:0000256" key="1">
    <source>
        <dbReference type="SAM" id="MobiDB-lite"/>
    </source>
</evidence>
<proteinExistence type="predicted"/>
<dbReference type="OrthoDB" id="5354164at2759"/>
<feature type="region of interest" description="Disordered" evidence="1">
    <location>
        <begin position="361"/>
        <end position="385"/>
    </location>
</feature>
<protein>
    <submittedName>
        <fullName evidence="2">Uncharacterized protein</fullName>
    </submittedName>
</protein>
<keyword evidence="3" id="KW-1185">Reference proteome</keyword>
<dbReference type="AlphaFoldDB" id="A0A6A6XJC0"/>
<organism evidence="2 3">
    <name type="scientific">Melanomma pulvis-pyrius CBS 109.77</name>
    <dbReference type="NCBI Taxonomy" id="1314802"/>
    <lineage>
        <taxon>Eukaryota</taxon>
        <taxon>Fungi</taxon>
        <taxon>Dikarya</taxon>
        <taxon>Ascomycota</taxon>
        <taxon>Pezizomycotina</taxon>
        <taxon>Dothideomycetes</taxon>
        <taxon>Pleosporomycetidae</taxon>
        <taxon>Pleosporales</taxon>
        <taxon>Melanommataceae</taxon>
        <taxon>Melanomma</taxon>
    </lineage>
</organism>
<evidence type="ECO:0000313" key="3">
    <source>
        <dbReference type="Proteomes" id="UP000799757"/>
    </source>
</evidence>
<dbReference type="EMBL" id="MU001835">
    <property type="protein sequence ID" value="KAF2796258.1"/>
    <property type="molecule type" value="Genomic_DNA"/>
</dbReference>
<sequence>MQPVSGKLVASGLAAIQETTFALANINFDFALFKVEPPTEYKDLGLSLSKNHRDAAEHGTEHVFARKLAALFGQVIPPTPNLIKAYGLRASEIAKASANTNNSSARSYGIFKDCTGPDATSIWAAATSGPGAIAVHLLACMLARAWPSDRAEAIWDEIIQARKEELLTLITRIDIDRDQISRWNASAKAWLEVADSAKKRQQTQLELLVGNTGLPISGSSGTYRSVINAWKLALQIVDKLVAGEPQSIQDGAVILGLKSWHLFPDVFALSAGQDKIKLHDPLLPQSAVITLGVSSCSPDSEGSVFWSLPLSYVKYYGNPVPSLANIGESTTRLLLPEFFQVVLGSVFSGWAEHSRDIQTASEQGIYSEPNSPWKETVQELSRRPR</sequence>
<dbReference type="Proteomes" id="UP000799757">
    <property type="component" value="Unassembled WGS sequence"/>
</dbReference>
<feature type="compositionally biased region" description="Polar residues" evidence="1">
    <location>
        <begin position="361"/>
        <end position="370"/>
    </location>
</feature>
<feature type="compositionally biased region" description="Basic and acidic residues" evidence="1">
    <location>
        <begin position="376"/>
        <end position="385"/>
    </location>
</feature>
<accession>A0A6A6XJC0</accession>
<name>A0A6A6XJC0_9PLEO</name>
<evidence type="ECO:0000313" key="2">
    <source>
        <dbReference type="EMBL" id="KAF2796258.1"/>
    </source>
</evidence>
<reference evidence="2" key="1">
    <citation type="journal article" date="2020" name="Stud. Mycol.">
        <title>101 Dothideomycetes genomes: a test case for predicting lifestyles and emergence of pathogens.</title>
        <authorList>
            <person name="Haridas S."/>
            <person name="Albert R."/>
            <person name="Binder M."/>
            <person name="Bloem J."/>
            <person name="Labutti K."/>
            <person name="Salamov A."/>
            <person name="Andreopoulos B."/>
            <person name="Baker S."/>
            <person name="Barry K."/>
            <person name="Bills G."/>
            <person name="Bluhm B."/>
            <person name="Cannon C."/>
            <person name="Castanera R."/>
            <person name="Culley D."/>
            <person name="Daum C."/>
            <person name="Ezra D."/>
            <person name="Gonzalez J."/>
            <person name="Henrissat B."/>
            <person name="Kuo A."/>
            <person name="Liang C."/>
            <person name="Lipzen A."/>
            <person name="Lutzoni F."/>
            <person name="Magnuson J."/>
            <person name="Mondo S."/>
            <person name="Nolan M."/>
            <person name="Ohm R."/>
            <person name="Pangilinan J."/>
            <person name="Park H.-J."/>
            <person name="Ramirez L."/>
            <person name="Alfaro M."/>
            <person name="Sun H."/>
            <person name="Tritt A."/>
            <person name="Yoshinaga Y."/>
            <person name="Zwiers L.-H."/>
            <person name="Turgeon B."/>
            <person name="Goodwin S."/>
            <person name="Spatafora J."/>
            <person name="Crous P."/>
            <person name="Grigoriev I."/>
        </authorList>
    </citation>
    <scope>NUCLEOTIDE SEQUENCE</scope>
    <source>
        <strain evidence="2">CBS 109.77</strain>
    </source>
</reference>
<gene>
    <name evidence="2" type="ORF">K505DRAFT_406457</name>
</gene>